<comment type="caution">
    <text evidence="2">The sequence shown here is derived from an EMBL/GenBank/DDBJ whole genome shotgun (WGS) entry which is preliminary data.</text>
</comment>
<evidence type="ECO:0000313" key="3">
    <source>
        <dbReference type="Proteomes" id="UP000663992"/>
    </source>
</evidence>
<evidence type="ECO:0000313" key="2">
    <source>
        <dbReference type="EMBL" id="MBN7820221.1"/>
    </source>
</evidence>
<dbReference type="RefSeq" id="WP_206594062.1">
    <property type="nucleotide sequence ID" value="NZ_JAFKCS010000008.1"/>
</dbReference>
<keyword evidence="3" id="KW-1185">Reference proteome</keyword>
<dbReference type="SUPFAM" id="SSF53448">
    <property type="entry name" value="Nucleotide-diphospho-sugar transferases"/>
    <property type="match status" value="1"/>
</dbReference>
<name>A0ABS3CSY4_9ALTE</name>
<dbReference type="InterPro" id="IPR001173">
    <property type="entry name" value="Glyco_trans_2-like"/>
</dbReference>
<evidence type="ECO:0000259" key="1">
    <source>
        <dbReference type="Pfam" id="PF00535"/>
    </source>
</evidence>
<protein>
    <submittedName>
        <fullName evidence="2">Glycosyltransferase family 2 protein</fullName>
    </submittedName>
</protein>
<reference evidence="2 3" key="1">
    <citation type="submission" date="2021-03" db="EMBL/GenBank/DDBJ databases">
        <title>novel species isolated from a fishpond in China.</title>
        <authorList>
            <person name="Lu H."/>
            <person name="Cai Z."/>
        </authorList>
    </citation>
    <scope>NUCLEOTIDE SEQUENCE [LARGE SCALE GENOMIC DNA]</scope>
    <source>
        <strain evidence="2 3">Y57</strain>
    </source>
</reference>
<dbReference type="CDD" id="cd00761">
    <property type="entry name" value="Glyco_tranf_GTA_type"/>
    <property type="match status" value="1"/>
</dbReference>
<dbReference type="PANTHER" id="PTHR22916:SF3">
    <property type="entry name" value="UDP-GLCNAC:BETAGAL BETA-1,3-N-ACETYLGLUCOSAMINYLTRANSFERASE-LIKE PROTEIN 1"/>
    <property type="match status" value="1"/>
</dbReference>
<dbReference type="Pfam" id="PF00535">
    <property type="entry name" value="Glycos_transf_2"/>
    <property type="match status" value="1"/>
</dbReference>
<dbReference type="InterPro" id="IPR029044">
    <property type="entry name" value="Nucleotide-diphossugar_trans"/>
</dbReference>
<proteinExistence type="predicted"/>
<dbReference type="Gene3D" id="3.90.550.10">
    <property type="entry name" value="Spore Coat Polysaccharide Biosynthesis Protein SpsA, Chain A"/>
    <property type="match status" value="1"/>
</dbReference>
<dbReference type="PANTHER" id="PTHR22916">
    <property type="entry name" value="GLYCOSYLTRANSFERASE"/>
    <property type="match status" value="1"/>
</dbReference>
<dbReference type="EMBL" id="JAFKCS010000008">
    <property type="protein sequence ID" value="MBN7820221.1"/>
    <property type="molecule type" value="Genomic_DNA"/>
</dbReference>
<accession>A0ABS3CSY4</accession>
<sequence>MSDPVFSVVIPAFNRSGTIEECVKSVQQQTLNNFEIIIVDDGSSDNTKDVVEKLCESDSRITYVYQDNGGGSKARNTGIKIAKGKYIAFLDSDDVFLSHHLEQALPVLESKENVCTYAQVVVDRGDGLTFLKPGREIRQDEHISEYLMCDRGFVPTITFIVPRELALRSLYDEEIKSGQDYDFAIKIVSNGGLLTMLPSASAIWNDGWDPGRLSSKPNPDLRTGWLNRIKPLLTDKAYWAETGWPVARAYSQQGRRLKGLSLYSKALFRGCYKPKMAIVIFLQVLLSKSAYRKMSDVLAKFGIKP</sequence>
<dbReference type="Proteomes" id="UP000663992">
    <property type="component" value="Unassembled WGS sequence"/>
</dbReference>
<gene>
    <name evidence="2" type="ORF">J0A65_10125</name>
</gene>
<organism evidence="2 3">
    <name type="scientific">Bowmanella yangjiangensis</name>
    <dbReference type="NCBI Taxonomy" id="2811230"/>
    <lineage>
        <taxon>Bacteria</taxon>
        <taxon>Pseudomonadati</taxon>
        <taxon>Pseudomonadota</taxon>
        <taxon>Gammaproteobacteria</taxon>
        <taxon>Alteromonadales</taxon>
        <taxon>Alteromonadaceae</taxon>
        <taxon>Bowmanella</taxon>
    </lineage>
</organism>
<feature type="domain" description="Glycosyltransferase 2-like" evidence="1">
    <location>
        <begin position="7"/>
        <end position="135"/>
    </location>
</feature>